<dbReference type="AlphaFoldDB" id="A0A923E9H3"/>
<dbReference type="Pfam" id="PF13354">
    <property type="entry name" value="Beta-lactamase2"/>
    <property type="match status" value="1"/>
</dbReference>
<dbReference type="PANTHER" id="PTHR35333">
    <property type="entry name" value="BETA-LACTAMASE"/>
    <property type="match status" value="1"/>
</dbReference>
<accession>A0A923E9H3</accession>
<dbReference type="InterPro" id="IPR000871">
    <property type="entry name" value="Beta-lactam_class-A"/>
</dbReference>
<dbReference type="GO" id="GO:0008800">
    <property type="term" value="F:beta-lactamase activity"/>
    <property type="evidence" value="ECO:0007669"/>
    <property type="project" value="InterPro"/>
</dbReference>
<evidence type="ECO:0000313" key="2">
    <source>
        <dbReference type="EMBL" id="MBC2396350.1"/>
    </source>
</evidence>
<dbReference type="InterPro" id="IPR012338">
    <property type="entry name" value="Beta-lactam/transpept-like"/>
</dbReference>
<protein>
    <submittedName>
        <fullName evidence="2">Serine hydrolase</fullName>
    </submittedName>
</protein>
<dbReference type="InterPro" id="IPR045155">
    <property type="entry name" value="Beta-lactam_cat"/>
</dbReference>
<reference evidence="2 3" key="1">
    <citation type="submission" date="2020-04" db="EMBL/GenBank/DDBJ databases">
        <title>Genomic insights into acetone-butanol-ethanol (ABE) fermentation by sequencing solventogenic clostridia strains.</title>
        <authorList>
            <person name="Brown S."/>
        </authorList>
    </citation>
    <scope>NUCLEOTIDE SEQUENCE [LARGE SCALE GENOMIC DNA]</scope>
    <source>
        <strain evidence="2 3">DJ011</strain>
    </source>
</reference>
<dbReference type="Gene3D" id="3.40.710.10">
    <property type="entry name" value="DD-peptidase/beta-lactamase superfamily"/>
    <property type="match status" value="1"/>
</dbReference>
<feature type="domain" description="Beta-lactamase class A catalytic" evidence="1">
    <location>
        <begin position="17"/>
        <end position="233"/>
    </location>
</feature>
<dbReference type="GO" id="GO:0046677">
    <property type="term" value="P:response to antibiotic"/>
    <property type="evidence" value="ECO:0007669"/>
    <property type="project" value="InterPro"/>
</dbReference>
<name>A0A923E9H3_CLOTT</name>
<dbReference type="EMBL" id="JAAZWO010000001">
    <property type="protein sequence ID" value="MBC2396350.1"/>
    <property type="molecule type" value="Genomic_DNA"/>
</dbReference>
<evidence type="ECO:0000313" key="3">
    <source>
        <dbReference type="Proteomes" id="UP000563151"/>
    </source>
</evidence>
<dbReference type="SUPFAM" id="SSF56601">
    <property type="entry name" value="beta-lactamase/transpeptidase-like"/>
    <property type="match status" value="1"/>
</dbReference>
<dbReference type="PANTHER" id="PTHR35333:SF3">
    <property type="entry name" value="BETA-LACTAMASE-TYPE TRANSPEPTIDASE FOLD CONTAINING PROTEIN"/>
    <property type="match status" value="1"/>
</dbReference>
<proteinExistence type="predicted"/>
<dbReference type="GO" id="GO:0030655">
    <property type="term" value="P:beta-lactam antibiotic catabolic process"/>
    <property type="evidence" value="ECO:0007669"/>
    <property type="project" value="InterPro"/>
</dbReference>
<organism evidence="2 3">
    <name type="scientific">Clostridium tetanomorphum</name>
    <dbReference type="NCBI Taxonomy" id="1553"/>
    <lineage>
        <taxon>Bacteria</taxon>
        <taxon>Bacillati</taxon>
        <taxon>Bacillota</taxon>
        <taxon>Clostridia</taxon>
        <taxon>Eubacteriales</taxon>
        <taxon>Clostridiaceae</taxon>
        <taxon>Clostridium</taxon>
    </lineage>
</organism>
<comment type="caution">
    <text evidence="2">The sequence shown here is derived from an EMBL/GenBank/DDBJ whole genome shotgun (WGS) entry which is preliminary data.</text>
</comment>
<sequence length="258" mass="28792">MIDKIKEEIDKFKGVCGVVIKNENTKEYYAYNEEIVFPSASIIKLSILLELFKRIEKGEFNLEDSVTIREEDKTGGFGVLKELDCNVNLTIKDIATLMIILSDNVATNKLINILNMESINSTAKELGMKSTILGRKMMDGDAKKRGLDNYTSPKDTLTILEAYLNPSKVIELSPENRETILDILKKQQCNNKLPFLMPKNVSFAHKTGDLPGVEHDAGILFSQAGTIVIVVLTKDLEDNAHGVQFNNSIGKIVTKYCC</sequence>
<gene>
    <name evidence="2" type="ORF">HGG79_00975</name>
</gene>
<evidence type="ECO:0000259" key="1">
    <source>
        <dbReference type="Pfam" id="PF13354"/>
    </source>
</evidence>
<keyword evidence="2" id="KW-0378">Hydrolase</keyword>
<keyword evidence="3" id="KW-1185">Reference proteome</keyword>
<dbReference type="Proteomes" id="UP000563151">
    <property type="component" value="Unassembled WGS sequence"/>
</dbReference>